<dbReference type="OrthoDB" id="5327148at2759"/>
<dbReference type="Pfam" id="PF24535">
    <property type="entry name" value="DUF7598"/>
    <property type="match status" value="1"/>
</dbReference>
<dbReference type="Proteomes" id="UP000749293">
    <property type="component" value="Unassembled WGS sequence"/>
</dbReference>
<dbReference type="RefSeq" id="XP_035320321.1">
    <property type="nucleotide sequence ID" value="XM_035464057.1"/>
</dbReference>
<keyword evidence="2" id="KW-1133">Transmembrane helix</keyword>
<feature type="transmembrane region" description="Helical" evidence="2">
    <location>
        <begin position="130"/>
        <end position="151"/>
    </location>
</feature>
<comment type="caution">
    <text evidence="4">The sequence shown here is derived from an EMBL/GenBank/DDBJ whole genome shotgun (WGS) entry which is preliminary data.</text>
</comment>
<name>A0A9P5D4N5_9HYPO</name>
<proteinExistence type="predicted"/>
<keyword evidence="2" id="KW-0812">Transmembrane</keyword>
<feature type="compositionally biased region" description="Basic and acidic residues" evidence="1">
    <location>
        <begin position="243"/>
        <end position="267"/>
    </location>
</feature>
<feature type="compositionally biased region" description="Polar residues" evidence="1">
    <location>
        <begin position="298"/>
        <end position="308"/>
    </location>
</feature>
<keyword evidence="2" id="KW-0472">Membrane</keyword>
<feature type="transmembrane region" description="Helical" evidence="2">
    <location>
        <begin position="51"/>
        <end position="72"/>
    </location>
</feature>
<protein>
    <recommendedName>
        <fullName evidence="3">DUF7598 domain-containing protein</fullName>
    </recommendedName>
</protein>
<feature type="domain" description="DUF7598" evidence="3">
    <location>
        <begin position="17"/>
        <end position="149"/>
    </location>
</feature>
<dbReference type="GeneID" id="55968307"/>
<feature type="region of interest" description="Disordered" evidence="1">
    <location>
        <begin position="173"/>
        <end position="195"/>
    </location>
</feature>
<dbReference type="AlphaFoldDB" id="A0A9P5D4N5"/>
<evidence type="ECO:0000256" key="2">
    <source>
        <dbReference type="SAM" id="Phobius"/>
    </source>
</evidence>
<feature type="transmembrane region" description="Helical" evidence="2">
    <location>
        <begin position="93"/>
        <end position="110"/>
    </location>
</feature>
<sequence>MVFAFLLGGFVKRGVSMVILQVLRVCTIIVLGTAVVSFWALAVKINMTKAYFVFDAASLVFMSAVSLFLAISELPFGKRFFEQHWPAFSPRHGLGWLGFALVMVGCDILGKLNNPKMQADDLGMPWWRLVLASGILNLVFGLLNVVATFALHDWLGGQNVRVIRTIGAASADASNPSKEYDVGSAYASSSSGGGGRKTLAGRVFGFALGKAKQKAGMASGGRGGGKNASSSLPRFEISHPIPHGKESEDSSRVAAHDAHDDPSHNDYDESQTSPIQPGLARPSNAFHPAFWKGRPASSRYSEANMSRF</sequence>
<evidence type="ECO:0000259" key="3">
    <source>
        <dbReference type="Pfam" id="PF24535"/>
    </source>
</evidence>
<evidence type="ECO:0000256" key="1">
    <source>
        <dbReference type="SAM" id="MobiDB-lite"/>
    </source>
</evidence>
<evidence type="ECO:0000313" key="4">
    <source>
        <dbReference type="EMBL" id="KAF4121669.1"/>
    </source>
</evidence>
<reference evidence="4" key="1">
    <citation type="submission" date="2020-03" db="EMBL/GenBank/DDBJ databases">
        <title>Site-based positive gene gene selection in Geosmithia morbida across the United States reveals a broad range of putative effectors and factors for local host and environmental adapation.</title>
        <authorList>
            <person name="Onufrak A."/>
            <person name="Murdoch R.W."/>
            <person name="Gazis R."/>
            <person name="Huff M."/>
            <person name="Staton M."/>
            <person name="Klingeman W."/>
            <person name="Hadziabdic D."/>
        </authorList>
    </citation>
    <scope>NUCLEOTIDE SEQUENCE</scope>
    <source>
        <strain evidence="4">1262</strain>
    </source>
</reference>
<feature type="region of interest" description="Disordered" evidence="1">
    <location>
        <begin position="215"/>
        <end position="308"/>
    </location>
</feature>
<gene>
    <name evidence="4" type="ORF">GMORB2_2077</name>
</gene>
<evidence type="ECO:0000313" key="5">
    <source>
        <dbReference type="Proteomes" id="UP000749293"/>
    </source>
</evidence>
<accession>A0A9P5D4N5</accession>
<keyword evidence="5" id="KW-1185">Reference proteome</keyword>
<feature type="transmembrane region" description="Helical" evidence="2">
    <location>
        <begin position="22"/>
        <end position="45"/>
    </location>
</feature>
<organism evidence="4 5">
    <name type="scientific">Geosmithia morbida</name>
    <dbReference type="NCBI Taxonomy" id="1094350"/>
    <lineage>
        <taxon>Eukaryota</taxon>
        <taxon>Fungi</taxon>
        <taxon>Dikarya</taxon>
        <taxon>Ascomycota</taxon>
        <taxon>Pezizomycotina</taxon>
        <taxon>Sordariomycetes</taxon>
        <taxon>Hypocreomycetidae</taxon>
        <taxon>Hypocreales</taxon>
        <taxon>Bionectriaceae</taxon>
        <taxon>Geosmithia</taxon>
    </lineage>
</organism>
<dbReference type="EMBL" id="JAANYQ010000012">
    <property type="protein sequence ID" value="KAF4121669.1"/>
    <property type="molecule type" value="Genomic_DNA"/>
</dbReference>
<dbReference type="InterPro" id="IPR056019">
    <property type="entry name" value="DUF7598"/>
</dbReference>